<dbReference type="AlphaFoldDB" id="A0P527"/>
<feature type="binding site" evidence="12">
    <location>
        <position position="466"/>
    </location>
    <ligand>
        <name>Zn(2+)</name>
        <dbReference type="ChEBI" id="CHEBI:29105"/>
        <label>2</label>
    </ligand>
</feature>
<dbReference type="GO" id="GO:0016887">
    <property type="term" value="F:ATP hydrolysis activity"/>
    <property type="evidence" value="ECO:0007669"/>
    <property type="project" value="RHEA"/>
</dbReference>
<comment type="catalytic activity">
    <reaction evidence="12">
        <text>Couples ATP hydrolysis with the unwinding of duplex DNA by translocating in the 3'-5' direction.</text>
        <dbReference type="EC" id="5.6.2.4"/>
    </reaction>
</comment>
<dbReference type="Gene3D" id="3.40.50.300">
    <property type="entry name" value="P-loop containing nucleotide triphosphate hydrolases"/>
    <property type="match status" value="2"/>
</dbReference>
<dbReference type="InterPro" id="IPR011545">
    <property type="entry name" value="DEAD/DEAH_box_helicase_dom"/>
</dbReference>
<comment type="similarity">
    <text evidence="12">Belongs to the helicase family. PriA subfamily.</text>
</comment>
<keyword evidence="4 12" id="KW-0547">Nucleotide-binding</keyword>
<dbReference type="CDD" id="cd18804">
    <property type="entry name" value="SF2_C_priA"/>
    <property type="match status" value="1"/>
</dbReference>
<evidence type="ECO:0000256" key="5">
    <source>
        <dbReference type="ARBA" id="ARBA00022801"/>
    </source>
</evidence>
<dbReference type="InterPro" id="IPR005259">
    <property type="entry name" value="PriA"/>
</dbReference>
<dbReference type="InterPro" id="IPR042115">
    <property type="entry name" value="PriA_3primeBD_sf"/>
</dbReference>
<feature type="binding site" evidence="12">
    <location>
        <position position="436"/>
    </location>
    <ligand>
        <name>Zn(2+)</name>
        <dbReference type="ChEBI" id="CHEBI:29105"/>
        <label>1</label>
    </ligand>
</feature>
<evidence type="ECO:0000256" key="4">
    <source>
        <dbReference type="ARBA" id="ARBA00022741"/>
    </source>
</evidence>
<dbReference type="HAMAP" id="MF_00983">
    <property type="entry name" value="PriA"/>
    <property type="match status" value="1"/>
</dbReference>
<dbReference type="GO" id="GO:0043138">
    <property type="term" value="F:3'-5' DNA helicase activity"/>
    <property type="evidence" value="ECO:0007669"/>
    <property type="project" value="UniProtKB-EC"/>
</dbReference>
<sequence length="727" mass="82511">MKESQKILKVALDVPLDRLFDYLNNGEAFKVGQYVKVSFGSRVLMGVVCGFANDSLLAEDKLKKIIHAEPEVIFDNDLLRLLEFSADYYHHPIGQTILSIVPSRIKQHKYQLRIKEKVYKATRELTPDWIELLPKRQKNLRKLAAHLLGQPIRQSSLKNIASNAKKAILDLEIMGVCYSEEWVEDESHKIDMRPSLNEEQQLAINSVMNEKGFLASLLYGVTGSGKTEVYLHLIANFLEEEKAQILVLVPEINLTPQLESRFRARFPDRNLVVLHSNLSSIERLDNWRQAKSGKASIIIGTRLAVFTPFKNLKLIIVDEEHDSSFKQQEGLKYHARDVAMVRARNNNIPIVLGTATPSLESWLNASKEISKYQLLRLKDRAVLNASLPAIKTTPLNSDKDQLISPLILKAIKQRVALKQQALIFINRRGYSPVLVCSSCGWSASCHQCSARLVVHLKDKKMRCHHCSYESPIAMQCQDCGNPDLYPLGSGTQKIEDRIRALIPSASILRVDRDSMRKKNALNELYEKTSRGDIDILVGTQMLAKGHDFPKLTLVVVLDADNALYSTDFRASERLFSQLMQVSGRSGRSSIAGEVLIQTSFPNHPIFQAVKTHNYELFANSILAERASIDLPPFSFQAVLQAESRTLSLAERFMDDIADWAINSKEKVNIFGPVRPVMERVSGHERINIYIQSNERKHLQNMLKVWIDQIRQHPLANRVKWSVDIDPM</sequence>
<feature type="binding site" evidence="12">
    <location>
        <position position="476"/>
    </location>
    <ligand>
        <name>Zn(2+)</name>
        <dbReference type="ChEBI" id="CHEBI:29105"/>
        <label>1</label>
    </ligand>
</feature>
<evidence type="ECO:0000256" key="8">
    <source>
        <dbReference type="ARBA" id="ARBA00022840"/>
    </source>
</evidence>
<gene>
    <name evidence="12" type="primary">priA</name>
    <name evidence="14" type="ORF">MB2181_01150</name>
</gene>
<protein>
    <recommendedName>
        <fullName evidence="12">Replication restart protein PriA</fullName>
    </recommendedName>
    <alternativeName>
        <fullName evidence="12">ATP-dependent DNA helicase PriA</fullName>
        <ecNumber evidence="12">5.6.2.4</ecNumber>
    </alternativeName>
    <alternativeName>
        <fullName evidence="12">DNA 3'-5' helicase PriA</fullName>
    </alternativeName>
</protein>
<dbReference type="GO" id="GO:0006302">
    <property type="term" value="P:double-strand break repair"/>
    <property type="evidence" value="ECO:0007669"/>
    <property type="project" value="InterPro"/>
</dbReference>
<dbReference type="Proteomes" id="UP000054262">
    <property type="component" value="Unassembled WGS sequence"/>
</dbReference>
<dbReference type="GO" id="GO:0006270">
    <property type="term" value="P:DNA replication initiation"/>
    <property type="evidence" value="ECO:0007669"/>
    <property type="project" value="TreeGrafter"/>
</dbReference>
<dbReference type="SUPFAM" id="SSF52540">
    <property type="entry name" value="P-loop containing nucleoside triphosphate hydrolases"/>
    <property type="match status" value="2"/>
</dbReference>
<keyword evidence="6 12" id="KW-0347">Helicase</keyword>
<feature type="domain" description="Helicase ATP-binding" evidence="13">
    <location>
        <begin position="207"/>
        <end position="375"/>
    </location>
</feature>
<feature type="binding site" evidence="12">
    <location>
        <position position="445"/>
    </location>
    <ligand>
        <name>Zn(2+)</name>
        <dbReference type="ChEBI" id="CHEBI:29105"/>
        <label>2</label>
    </ligand>
</feature>
<evidence type="ECO:0000256" key="6">
    <source>
        <dbReference type="ARBA" id="ARBA00022806"/>
    </source>
</evidence>
<dbReference type="EC" id="5.6.2.4" evidence="12"/>
<evidence type="ECO:0000256" key="3">
    <source>
        <dbReference type="ARBA" id="ARBA00022723"/>
    </source>
</evidence>
<accession>A0P527</accession>
<dbReference type="NCBIfam" id="NF004067">
    <property type="entry name" value="PRK05580.1-4"/>
    <property type="match status" value="1"/>
</dbReference>
<dbReference type="Pfam" id="PF17764">
    <property type="entry name" value="PriA_3primeBD"/>
    <property type="match status" value="1"/>
</dbReference>
<evidence type="ECO:0000256" key="1">
    <source>
        <dbReference type="ARBA" id="ARBA00022515"/>
    </source>
</evidence>
<dbReference type="OrthoDB" id="9759544at2"/>
<evidence type="ECO:0000313" key="15">
    <source>
        <dbReference type="Proteomes" id="UP000054262"/>
    </source>
</evidence>
<dbReference type="Pfam" id="PF18074">
    <property type="entry name" value="PriA_C"/>
    <property type="match status" value="1"/>
</dbReference>
<dbReference type="GO" id="GO:0003677">
    <property type="term" value="F:DNA binding"/>
    <property type="evidence" value="ECO:0007669"/>
    <property type="project" value="UniProtKB-UniRule"/>
</dbReference>
<keyword evidence="2 12" id="KW-0235">DNA replication</keyword>
<comment type="caution">
    <text evidence="14">The sequence shown here is derived from an EMBL/GenBank/DDBJ whole genome shotgun (WGS) entry which is preliminary data.</text>
</comment>
<comment type="cofactor">
    <cofactor evidence="12">
        <name>Zn(2+)</name>
        <dbReference type="ChEBI" id="CHEBI:29105"/>
    </cofactor>
    <text evidence="12">Binds 2 zinc ions per subunit.</text>
</comment>
<name>A0P527_9PROT</name>
<dbReference type="GO" id="GO:0006310">
    <property type="term" value="P:DNA recombination"/>
    <property type="evidence" value="ECO:0007669"/>
    <property type="project" value="InterPro"/>
</dbReference>
<dbReference type="PROSITE" id="PS51192">
    <property type="entry name" value="HELICASE_ATP_BIND_1"/>
    <property type="match status" value="1"/>
</dbReference>
<proteinExistence type="inferred from homology"/>
<keyword evidence="7 12" id="KW-0862">Zinc</keyword>
<keyword evidence="5 12" id="KW-0378">Hydrolase</keyword>
<keyword evidence="9 12" id="KW-0238">DNA-binding</keyword>
<dbReference type="SMART" id="SM00487">
    <property type="entry name" value="DEXDc"/>
    <property type="match status" value="1"/>
</dbReference>
<dbReference type="PANTHER" id="PTHR30580:SF0">
    <property type="entry name" value="PRIMOSOMAL PROTEIN N"/>
    <property type="match status" value="1"/>
</dbReference>
<feature type="binding site" evidence="12">
    <location>
        <position position="448"/>
    </location>
    <ligand>
        <name>Zn(2+)</name>
        <dbReference type="ChEBI" id="CHEBI:29105"/>
        <label>2</label>
    </ligand>
</feature>
<evidence type="ECO:0000256" key="10">
    <source>
        <dbReference type="ARBA" id="ARBA00023235"/>
    </source>
</evidence>
<feature type="binding site" evidence="12">
    <location>
        <position position="439"/>
    </location>
    <ligand>
        <name>Zn(2+)</name>
        <dbReference type="ChEBI" id="CHEBI:29105"/>
        <label>1</label>
    </ligand>
</feature>
<dbReference type="Pfam" id="PF00271">
    <property type="entry name" value="Helicase_C"/>
    <property type="match status" value="1"/>
</dbReference>
<keyword evidence="1 12" id="KW-0639">Primosome</keyword>
<dbReference type="InterPro" id="IPR001650">
    <property type="entry name" value="Helicase_C-like"/>
</dbReference>
<dbReference type="NCBIfam" id="TIGR00595">
    <property type="entry name" value="priA"/>
    <property type="match status" value="1"/>
</dbReference>
<evidence type="ECO:0000259" key="13">
    <source>
        <dbReference type="PROSITE" id="PS51192"/>
    </source>
</evidence>
<dbReference type="GO" id="GO:0005524">
    <property type="term" value="F:ATP binding"/>
    <property type="evidence" value="ECO:0007669"/>
    <property type="project" value="UniProtKB-UniRule"/>
</dbReference>
<dbReference type="GO" id="GO:0006269">
    <property type="term" value="P:DNA replication, synthesis of primer"/>
    <property type="evidence" value="ECO:0007669"/>
    <property type="project" value="UniProtKB-KW"/>
</dbReference>
<evidence type="ECO:0000256" key="9">
    <source>
        <dbReference type="ARBA" id="ARBA00023125"/>
    </source>
</evidence>
<dbReference type="GO" id="GO:0008270">
    <property type="term" value="F:zinc ion binding"/>
    <property type="evidence" value="ECO:0007669"/>
    <property type="project" value="UniProtKB-UniRule"/>
</dbReference>
<dbReference type="Gene3D" id="3.40.1440.60">
    <property type="entry name" value="PriA, 3(prime) DNA-binding domain"/>
    <property type="match status" value="1"/>
</dbReference>
<feature type="binding site" evidence="12">
    <location>
        <position position="463"/>
    </location>
    <ligand>
        <name>Zn(2+)</name>
        <dbReference type="ChEBI" id="CHEBI:29105"/>
        <label>2</label>
    </ligand>
</feature>
<keyword evidence="10 12" id="KW-0413">Isomerase</keyword>
<dbReference type="InterPro" id="IPR040498">
    <property type="entry name" value="PriA_CRR"/>
</dbReference>
<keyword evidence="3 12" id="KW-0479">Metal-binding</keyword>
<dbReference type="InterPro" id="IPR041236">
    <property type="entry name" value="PriA_C"/>
</dbReference>
<evidence type="ECO:0000256" key="7">
    <source>
        <dbReference type="ARBA" id="ARBA00022833"/>
    </source>
</evidence>
<feature type="binding site" evidence="12">
    <location>
        <position position="479"/>
    </location>
    <ligand>
        <name>Zn(2+)</name>
        <dbReference type="ChEBI" id="CHEBI:29105"/>
        <label>1</label>
    </ligand>
</feature>
<evidence type="ECO:0000313" key="14">
    <source>
        <dbReference type="EMBL" id="EAV46637.1"/>
    </source>
</evidence>
<dbReference type="GO" id="GO:1990077">
    <property type="term" value="C:primosome complex"/>
    <property type="evidence" value="ECO:0007669"/>
    <property type="project" value="UniProtKB-UniRule"/>
</dbReference>
<comment type="subunit">
    <text evidence="12">Component of the replication restart primosome.</text>
</comment>
<evidence type="ECO:0000256" key="12">
    <source>
        <dbReference type="HAMAP-Rule" id="MF_00983"/>
    </source>
</evidence>
<dbReference type="InterPro" id="IPR041222">
    <property type="entry name" value="PriA_3primeBD"/>
</dbReference>
<evidence type="ECO:0000256" key="2">
    <source>
        <dbReference type="ARBA" id="ARBA00022705"/>
    </source>
</evidence>
<evidence type="ECO:0000256" key="11">
    <source>
        <dbReference type="ARBA" id="ARBA00048988"/>
    </source>
</evidence>
<dbReference type="InterPro" id="IPR014001">
    <property type="entry name" value="Helicase_ATP-bd"/>
</dbReference>
<dbReference type="FunFam" id="3.40.50.300:FF:000489">
    <property type="entry name" value="Primosome assembly protein PriA"/>
    <property type="match status" value="1"/>
</dbReference>
<dbReference type="PANTHER" id="PTHR30580">
    <property type="entry name" value="PRIMOSOMAL PROTEIN N"/>
    <property type="match status" value="1"/>
</dbReference>
<dbReference type="CDD" id="cd17929">
    <property type="entry name" value="DEXHc_priA"/>
    <property type="match status" value="1"/>
</dbReference>
<comment type="catalytic activity">
    <reaction evidence="11 12">
        <text>ATP + H2O = ADP + phosphate + H(+)</text>
        <dbReference type="Rhea" id="RHEA:13065"/>
        <dbReference type="ChEBI" id="CHEBI:15377"/>
        <dbReference type="ChEBI" id="CHEBI:15378"/>
        <dbReference type="ChEBI" id="CHEBI:30616"/>
        <dbReference type="ChEBI" id="CHEBI:43474"/>
        <dbReference type="ChEBI" id="CHEBI:456216"/>
        <dbReference type="EC" id="5.6.2.4"/>
    </reaction>
</comment>
<dbReference type="SMART" id="SM00490">
    <property type="entry name" value="HELICc"/>
    <property type="match status" value="1"/>
</dbReference>
<dbReference type="Pfam" id="PF18319">
    <property type="entry name" value="Zn_ribbon_PriA"/>
    <property type="match status" value="1"/>
</dbReference>
<dbReference type="InterPro" id="IPR027417">
    <property type="entry name" value="P-loop_NTPase"/>
</dbReference>
<comment type="function">
    <text evidence="12">Initiates the restart of stalled replication forks, which reloads the replicative helicase on sites other than the origin of replication. Recognizes and binds to abandoned replication forks and remodels them to uncover a helicase loading site. Promotes assembly of the primosome at these replication forks.</text>
</comment>
<dbReference type="Pfam" id="PF00270">
    <property type="entry name" value="DEAD"/>
    <property type="match status" value="1"/>
</dbReference>
<organism evidence="14 15">
    <name type="scientific">Methylophilales bacterium HTCC2181</name>
    <dbReference type="NCBI Taxonomy" id="383631"/>
    <lineage>
        <taxon>Bacteria</taxon>
        <taxon>Pseudomonadati</taxon>
        <taxon>Pseudomonadota</taxon>
        <taxon>Betaproteobacteria</taxon>
        <taxon>Nitrosomonadales</taxon>
        <taxon>OM43 clade</taxon>
    </lineage>
</organism>
<reference evidence="14 15" key="1">
    <citation type="submission" date="2006-11" db="EMBL/GenBank/DDBJ databases">
        <authorList>
            <person name="Giovannoni S."/>
            <person name="Vergin K."/>
            <person name="Ferriera S."/>
            <person name="Johnson J."/>
            <person name="Kravitz S."/>
            <person name="Beeson K."/>
            <person name="Sutton G."/>
            <person name="Rogers Y.-H."/>
            <person name="Friedman R."/>
            <person name="Frazier M."/>
            <person name="Venter J.C."/>
        </authorList>
    </citation>
    <scope>NUCLEOTIDE SEQUENCE [LARGE SCALE GENOMIC DNA]</scope>
    <source>
        <strain evidence="14 15">HTCC2181</strain>
    </source>
</reference>
<keyword evidence="8 12" id="KW-0067">ATP-binding</keyword>
<keyword evidence="15" id="KW-1185">Reference proteome</keyword>
<dbReference type="EMBL" id="AAUX01000001">
    <property type="protein sequence ID" value="EAV46637.1"/>
    <property type="molecule type" value="Genomic_DNA"/>
</dbReference>